<dbReference type="SUPFAM" id="SSF49401">
    <property type="entry name" value="Bacterial adhesins"/>
    <property type="match status" value="1"/>
</dbReference>
<evidence type="ECO:0000256" key="1">
    <source>
        <dbReference type="ARBA" id="ARBA00004561"/>
    </source>
</evidence>
<reference evidence="7 8" key="1">
    <citation type="submission" date="2023-11" db="EMBL/GenBank/DDBJ databases">
        <title>Scandinavium wanjuensis sp. nov., isolated from lettuce South Korea.</title>
        <authorList>
            <person name="Park J."/>
            <person name="Park S."/>
            <person name="Oh K.K."/>
            <person name="Cho G.S."/>
            <person name="Franz C.M.A.P."/>
        </authorList>
    </citation>
    <scope>NUCLEOTIDE SEQUENCE [LARGE SCALE GENOMIC DNA]</scope>
    <source>
        <strain evidence="7 8">V105_6</strain>
    </source>
</reference>
<feature type="chain" id="PRO_5046040265" evidence="5">
    <location>
        <begin position="25"/>
        <end position="393"/>
    </location>
</feature>
<evidence type="ECO:0000259" key="6">
    <source>
        <dbReference type="Pfam" id="PF00419"/>
    </source>
</evidence>
<organism evidence="7 8">
    <name type="scientific">Scandinavium lactucae</name>
    <dbReference type="NCBI Taxonomy" id="3095028"/>
    <lineage>
        <taxon>Bacteria</taxon>
        <taxon>Pseudomonadati</taxon>
        <taxon>Pseudomonadota</taxon>
        <taxon>Gammaproteobacteria</taxon>
        <taxon>Enterobacterales</taxon>
        <taxon>Enterobacteriaceae</taxon>
        <taxon>Scandinavium</taxon>
    </lineage>
</organism>
<protein>
    <submittedName>
        <fullName evidence="7">Fimbrial protein</fullName>
    </submittedName>
</protein>
<dbReference type="PANTHER" id="PTHR33420:SF3">
    <property type="entry name" value="FIMBRIAL SUBUNIT ELFA"/>
    <property type="match status" value="1"/>
</dbReference>
<evidence type="ECO:0000256" key="2">
    <source>
        <dbReference type="ARBA" id="ARBA00006671"/>
    </source>
</evidence>
<keyword evidence="3 5" id="KW-0732">Signal</keyword>
<dbReference type="Pfam" id="PF00419">
    <property type="entry name" value="Fimbrial"/>
    <property type="match status" value="1"/>
</dbReference>
<name>A0ABU4QT80_9ENTR</name>
<feature type="signal peptide" evidence="5">
    <location>
        <begin position="1"/>
        <end position="24"/>
    </location>
</feature>
<evidence type="ECO:0000256" key="3">
    <source>
        <dbReference type="ARBA" id="ARBA00022729"/>
    </source>
</evidence>
<comment type="similarity">
    <text evidence="2">Belongs to the fimbrial protein family.</text>
</comment>
<dbReference type="RefSeq" id="WP_319786387.1">
    <property type="nucleotide sequence ID" value="NZ_JAWXRD010000032.1"/>
</dbReference>
<gene>
    <name evidence="7" type="ORF">SIK69_14115</name>
</gene>
<evidence type="ECO:0000256" key="4">
    <source>
        <dbReference type="ARBA" id="ARBA00023263"/>
    </source>
</evidence>
<dbReference type="InterPro" id="IPR008966">
    <property type="entry name" value="Adhesion_dom_sf"/>
</dbReference>
<dbReference type="PANTHER" id="PTHR33420">
    <property type="entry name" value="FIMBRIAL SUBUNIT ELFA-RELATED"/>
    <property type="match status" value="1"/>
</dbReference>
<comment type="caution">
    <text evidence="7">The sequence shown here is derived from an EMBL/GenBank/DDBJ whole genome shotgun (WGS) entry which is preliminary data.</text>
</comment>
<comment type="subcellular location">
    <subcellularLocation>
        <location evidence="1">Fimbrium</location>
    </subcellularLocation>
</comment>
<accession>A0ABU4QT80</accession>
<proteinExistence type="inferred from homology"/>
<dbReference type="Gene3D" id="2.60.40.1090">
    <property type="entry name" value="Fimbrial-type adhesion domain"/>
    <property type="match status" value="1"/>
</dbReference>
<evidence type="ECO:0000313" key="8">
    <source>
        <dbReference type="Proteomes" id="UP001275664"/>
    </source>
</evidence>
<dbReference type="EMBL" id="JAWXRD010000032">
    <property type="protein sequence ID" value="MDX6041324.1"/>
    <property type="molecule type" value="Genomic_DNA"/>
</dbReference>
<keyword evidence="8" id="KW-1185">Reference proteome</keyword>
<dbReference type="InterPro" id="IPR036937">
    <property type="entry name" value="Adhesion_dom_fimbrial_sf"/>
</dbReference>
<feature type="domain" description="Fimbrial-type adhesion" evidence="6">
    <location>
        <begin position="236"/>
        <end position="392"/>
    </location>
</feature>
<keyword evidence="4" id="KW-0281">Fimbrium</keyword>
<evidence type="ECO:0000256" key="5">
    <source>
        <dbReference type="SAM" id="SignalP"/>
    </source>
</evidence>
<dbReference type="InterPro" id="IPR050263">
    <property type="entry name" value="Bact_Fimbrial_Adh_Pro"/>
</dbReference>
<evidence type="ECO:0000313" key="7">
    <source>
        <dbReference type="EMBL" id="MDX6041324.1"/>
    </source>
</evidence>
<dbReference type="InterPro" id="IPR000259">
    <property type="entry name" value="Adhesion_dom_fimbrial"/>
</dbReference>
<sequence>MKKLLYLMLTALMMTVVPILSAHANSQAQERGITGDTCRNSGIFFARVAESDKSLNLSNAFVNSNVVEYTYTTSWSGSMTCTYGNIGIGGLAQDHLYYFTAFNDAPVYLHFNSTDGENSYWIKLTSTITGDTRVTVSGIVGIHSLAYQTQYTLRAELLTVAPTGVGSYTKTTTNGALTVIPAVMSGTGRGSDGWGLWDKRNYAQRAWDNMMAETPRKSWSTSDFLAYEKLTIQFEPKETTCNMTRDMSVKLPRAGYNDLKKNGKAEGTNFTIPLRCGNLSGVKTSTRNVQTWLSSNDLVETDTTYQIMVNAETTAGGVGIAIRSRMFLGGYEEVQLSSSNDLEHATKILEIDKGDDISMTQYIYLHAYYKVYDPSKLSTGSVVATAQLMFGYD</sequence>
<dbReference type="Proteomes" id="UP001275664">
    <property type="component" value="Unassembled WGS sequence"/>
</dbReference>